<dbReference type="Proteomes" id="UP000548787">
    <property type="component" value="Unassembled WGS sequence"/>
</dbReference>
<dbReference type="InterPro" id="IPR015055">
    <property type="entry name" value="STIV_B116-like"/>
</dbReference>
<dbReference type="RefSeq" id="WP_181675792.1">
    <property type="nucleotide sequence ID" value="NZ_JABJVM010000003.1"/>
</dbReference>
<reference evidence="2 3" key="2">
    <citation type="submission" date="2020-08" db="EMBL/GenBank/DDBJ databases">
        <title>Listeria ohnekaius sp. nov. and Listeria portnoyii sp. nov. isolated from non-agricultural and natural environments.</title>
        <authorList>
            <person name="Weller D."/>
            <person name="Belias A.M."/>
            <person name="Liao J."/>
            <person name="Guo S."/>
            <person name="Orsi R.H."/>
            <person name="Wiedmann M."/>
        </authorList>
    </citation>
    <scope>NUCLEOTIDE SEQUENCE [LARGE SCALE GENOMIC DNA]</scope>
    <source>
        <strain evidence="2 3">FSL W9-0585</strain>
    </source>
</reference>
<dbReference type="InterPro" id="IPR037236">
    <property type="entry name" value="STIV_B116-like_sf"/>
</dbReference>
<evidence type="ECO:0000313" key="3">
    <source>
        <dbReference type="Proteomes" id="UP000548787"/>
    </source>
</evidence>
<dbReference type="Pfam" id="PF08960">
    <property type="entry name" value="STIV_B116-like"/>
    <property type="match status" value="1"/>
</dbReference>
<keyword evidence="1" id="KW-0472">Membrane</keyword>
<name>A0A7W1T4Z2_9LIST</name>
<keyword evidence="3" id="KW-1185">Reference proteome</keyword>
<comment type="caution">
    <text evidence="2">The sequence shown here is derived from an EMBL/GenBank/DDBJ whole genome shotgun (WGS) entry which is preliminary data.</text>
</comment>
<gene>
    <name evidence="2" type="ORF">HPK16_04365</name>
</gene>
<accession>A0A7W1T4Z2</accession>
<dbReference type="EMBL" id="JABJVM010000003">
    <property type="protein sequence ID" value="MBA3925570.1"/>
    <property type="molecule type" value="Genomic_DNA"/>
</dbReference>
<organism evidence="2 3">
    <name type="scientific">Listeria rustica</name>
    <dbReference type="NCBI Taxonomy" id="2713503"/>
    <lineage>
        <taxon>Bacteria</taxon>
        <taxon>Bacillati</taxon>
        <taxon>Bacillota</taxon>
        <taxon>Bacilli</taxon>
        <taxon>Bacillales</taxon>
        <taxon>Listeriaceae</taxon>
        <taxon>Listeria</taxon>
    </lineage>
</organism>
<keyword evidence="1" id="KW-1133">Transmembrane helix</keyword>
<proteinExistence type="predicted"/>
<keyword evidence="1" id="KW-0812">Transmembrane</keyword>
<sequence>MKLALLNSLVMTGAGSYRAKELTLMEAKCLVRAYARVGDVESYIGHASTATFLSALLGIPVTVNRQRFRQRRDQPVICFKLYDRVPEHKELQVQDLKTSAYAFFLLQKID</sequence>
<dbReference type="SUPFAM" id="SSF143602">
    <property type="entry name" value="STIV B116-like"/>
    <property type="match status" value="1"/>
</dbReference>
<dbReference type="Gene3D" id="3.40.50.11170">
    <property type="entry name" value="Uncharacterised protein PF08960, DUF1874"/>
    <property type="match status" value="1"/>
</dbReference>
<evidence type="ECO:0000313" key="2">
    <source>
        <dbReference type="EMBL" id="MBA3925570.1"/>
    </source>
</evidence>
<reference evidence="2 3" key="1">
    <citation type="submission" date="2020-05" db="EMBL/GenBank/DDBJ databases">
        <authorList>
            <person name="Carlin C.R."/>
        </authorList>
    </citation>
    <scope>NUCLEOTIDE SEQUENCE [LARGE SCALE GENOMIC DNA]</scope>
    <source>
        <strain evidence="2 3">FSL W9-0585</strain>
    </source>
</reference>
<protein>
    <submittedName>
        <fullName evidence="2">DUF1874 domain-containing protein</fullName>
    </submittedName>
</protein>
<feature type="transmembrane region" description="Helical" evidence="1">
    <location>
        <begin position="42"/>
        <end position="63"/>
    </location>
</feature>
<dbReference type="AlphaFoldDB" id="A0A7W1T4Z2"/>
<evidence type="ECO:0000256" key="1">
    <source>
        <dbReference type="SAM" id="Phobius"/>
    </source>
</evidence>